<dbReference type="Proteomes" id="UP001172101">
    <property type="component" value="Unassembled WGS sequence"/>
</dbReference>
<evidence type="ECO:0000313" key="3">
    <source>
        <dbReference type="Proteomes" id="UP001172101"/>
    </source>
</evidence>
<dbReference type="GeneID" id="85320303"/>
<dbReference type="RefSeq" id="XP_060301758.1">
    <property type="nucleotide sequence ID" value="XM_060437033.1"/>
</dbReference>
<protein>
    <submittedName>
        <fullName evidence="2">Uncharacterized protein</fullName>
    </submittedName>
</protein>
<dbReference type="Pfam" id="PF11917">
    <property type="entry name" value="DUF3435"/>
    <property type="match status" value="1"/>
</dbReference>
<dbReference type="InterPro" id="IPR021842">
    <property type="entry name" value="DUF3435"/>
</dbReference>
<evidence type="ECO:0000313" key="2">
    <source>
        <dbReference type="EMBL" id="KAK0728903.1"/>
    </source>
</evidence>
<gene>
    <name evidence="2" type="ORF">B0T26DRAFT_638429</name>
</gene>
<dbReference type="EMBL" id="JAUIRO010000002">
    <property type="protein sequence ID" value="KAK0728903.1"/>
    <property type="molecule type" value="Genomic_DNA"/>
</dbReference>
<feature type="compositionally biased region" description="Basic residues" evidence="1">
    <location>
        <begin position="1"/>
        <end position="14"/>
    </location>
</feature>
<dbReference type="AlphaFoldDB" id="A0AA40B7N3"/>
<feature type="region of interest" description="Disordered" evidence="1">
    <location>
        <begin position="1"/>
        <end position="117"/>
    </location>
</feature>
<reference evidence="2" key="1">
    <citation type="submission" date="2023-06" db="EMBL/GenBank/DDBJ databases">
        <title>Genome-scale phylogeny and comparative genomics of the fungal order Sordariales.</title>
        <authorList>
            <consortium name="Lawrence Berkeley National Laboratory"/>
            <person name="Hensen N."/>
            <person name="Bonometti L."/>
            <person name="Westerberg I."/>
            <person name="Brannstrom I.O."/>
            <person name="Guillou S."/>
            <person name="Cros-Aarteil S."/>
            <person name="Calhoun S."/>
            <person name="Haridas S."/>
            <person name="Kuo A."/>
            <person name="Mondo S."/>
            <person name="Pangilinan J."/>
            <person name="Riley R."/>
            <person name="LaButti K."/>
            <person name="Andreopoulos B."/>
            <person name="Lipzen A."/>
            <person name="Chen C."/>
            <person name="Yanf M."/>
            <person name="Daum C."/>
            <person name="Ng V."/>
            <person name="Clum A."/>
            <person name="Steindorff A."/>
            <person name="Ohm R."/>
            <person name="Martin F."/>
            <person name="Silar P."/>
            <person name="Natvig D."/>
            <person name="Lalanne C."/>
            <person name="Gautier V."/>
            <person name="Ament-velasquez S.L."/>
            <person name="Kruys A."/>
            <person name="Hutchinson M.I."/>
            <person name="Powell A.J."/>
            <person name="Barry K."/>
            <person name="Miller A.N."/>
            <person name="Grigoriev I.V."/>
            <person name="Debuchy R."/>
            <person name="Gladieux P."/>
            <person name="Thoren M.H."/>
            <person name="Johannesson H."/>
        </authorList>
    </citation>
    <scope>NUCLEOTIDE SEQUENCE</scope>
    <source>
        <strain evidence="2">SMH2392-1A</strain>
    </source>
</reference>
<dbReference type="PANTHER" id="PTHR37535">
    <property type="entry name" value="FLUG DOMAIN PROTEIN"/>
    <property type="match status" value="1"/>
</dbReference>
<accession>A0AA40B7N3</accession>
<proteinExistence type="predicted"/>
<sequence>MPRRAWQRRNLRRNRAADGNSSTFESEGQSASYAGAAPARNRQRRSGQERGNETDSSVGSVSDSEPEEEYGQRRRPPAAPRTTLAAQPRRRHSSVDVLDTPSGSESDSDSDSDSGYCSLEEDVDERAEYYDDLLERFRAEGPTLANHGKNTKKMEKEQEKIWNKFCRRRKLDPVEALSQCDAPLFKVYLVWRVKNSRIKKESTIMTYWKILSMIYSQKTASWMKEDVLYDIRNWIHTWLTPTFGLDTSTKEKAGLFVEDLAVLLNHHWIRDEEVFDHERLRVQLAANLILAGATATRPGVLIGELLYEHLEFQLFPPLPGDKRPRLVLKVNLEHIKRSGGESDPKEFAFREDDMLIYDPLIPIMGLAFADGAFINEFKDPQEIYELVVPPNFIVSSYEVPFVQCCLVLLCR</sequence>
<name>A0AA40B7N3_9PEZI</name>
<comment type="caution">
    <text evidence="2">The sequence shown here is derived from an EMBL/GenBank/DDBJ whole genome shotgun (WGS) entry which is preliminary data.</text>
</comment>
<organism evidence="2 3">
    <name type="scientific">Lasiosphaeria miniovina</name>
    <dbReference type="NCBI Taxonomy" id="1954250"/>
    <lineage>
        <taxon>Eukaryota</taxon>
        <taxon>Fungi</taxon>
        <taxon>Dikarya</taxon>
        <taxon>Ascomycota</taxon>
        <taxon>Pezizomycotina</taxon>
        <taxon>Sordariomycetes</taxon>
        <taxon>Sordariomycetidae</taxon>
        <taxon>Sordariales</taxon>
        <taxon>Lasiosphaeriaceae</taxon>
        <taxon>Lasiosphaeria</taxon>
    </lineage>
</organism>
<evidence type="ECO:0000256" key="1">
    <source>
        <dbReference type="SAM" id="MobiDB-lite"/>
    </source>
</evidence>
<dbReference type="PANTHER" id="PTHR37535:SF3">
    <property type="entry name" value="FLUG DOMAIN-CONTAINING PROTEIN"/>
    <property type="match status" value="1"/>
</dbReference>
<feature type="compositionally biased region" description="Polar residues" evidence="1">
    <location>
        <begin position="54"/>
        <end position="63"/>
    </location>
</feature>
<keyword evidence="3" id="KW-1185">Reference proteome</keyword>
<feature type="compositionally biased region" description="Polar residues" evidence="1">
    <location>
        <begin position="21"/>
        <end position="32"/>
    </location>
</feature>